<reference evidence="2 3" key="1">
    <citation type="submission" date="2023-07" db="EMBL/GenBank/DDBJ databases">
        <title>Alkalimonas sp., MEB108 novel, alkaliphilic bacterium isolated from Lonar Lake, India.</title>
        <authorList>
            <person name="Joshi A."/>
            <person name="Thite S."/>
        </authorList>
    </citation>
    <scope>NUCLEOTIDE SEQUENCE [LARGE SCALE GENOMIC DNA]</scope>
    <source>
        <strain evidence="2 3">MEB108</strain>
    </source>
</reference>
<comment type="caution">
    <text evidence="2">The sequence shown here is derived from an EMBL/GenBank/DDBJ whole genome shotgun (WGS) entry which is preliminary data.</text>
</comment>
<dbReference type="Pfam" id="PF06877">
    <property type="entry name" value="RraB"/>
    <property type="match status" value="1"/>
</dbReference>
<dbReference type="RefSeq" id="WP_330127304.1">
    <property type="nucleotide sequence ID" value="NZ_JAUHLI010000001.1"/>
</dbReference>
<dbReference type="InterPro" id="IPR036701">
    <property type="entry name" value="RraB-like_sf"/>
</dbReference>
<sequence length="112" mass="12568">MTQFPDDANGDMLQLLLEAGFALEQKTELDFYVFFKRQEKAEAAQPAFSAQYSEATLSLALDNAGQWELKVTQELALSYQAITDFETELEALAKKFGGKYDGWGVQEPEETT</sequence>
<proteinExistence type="predicted"/>
<protein>
    <submittedName>
        <fullName evidence="2">Ribonuclease E inhibitor RraB</fullName>
    </submittedName>
</protein>
<evidence type="ECO:0000259" key="1">
    <source>
        <dbReference type="Pfam" id="PF06877"/>
    </source>
</evidence>
<organism evidence="2 3">
    <name type="scientific">Alkalimonas cellulosilytica</name>
    <dbReference type="NCBI Taxonomy" id="3058395"/>
    <lineage>
        <taxon>Bacteria</taxon>
        <taxon>Pseudomonadati</taxon>
        <taxon>Pseudomonadota</taxon>
        <taxon>Gammaproteobacteria</taxon>
        <taxon>Alkalimonas</taxon>
    </lineage>
</organism>
<dbReference type="SUPFAM" id="SSF89946">
    <property type="entry name" value="Hypothetical protein VC0424"/>
    <property type="match status" value="1"/>
</dbReference>
<keyword evidence="3" id="KW-1185">Reference proteome</keyword>
<evidence type="ECO:0000313" key="3">
    <source>
        <dbReference type="Proteomes" id="UP001336314"/>
    </source>
</evidence>
<gene>
    <name evidence="2" type="ORF">QWY20_01705</name>
</gene>
<accession>A0ABU7J165</accession>
<evidence type="ECO:0000313" key="2">
    <source>
        <dbReference type="EMBL" id="MEE2000154.1"/>
    </source>
</evidence>
<dbReference type="Gene3D" id="3.30.70.970">
    <property type="entry name" value="RraB-like"/>
    <property type="match status" value="1"/>
</dbReference>
<feature type="domain" description="Regulator of ribonuclease activity B" evidence="1">
    <location>
        <begin position="7"/>
        <end position="105"/>
    </location>
</feature>
<dbReference type="Proteomes" id="UP001336314">
    <property type="component" value="Unassembled WGS sequence"/>
</dbReference>
<dbReference type="EMBL" id="JAUHLI010000001">
    <property type="protein sequence ID" value="MEE2000154.1"/>
    <property type="molecule type" value="Genomic_DNA"/>
</dbReference>
<name>A0ABU7J165_9GAMM</name>
<dbReference type="InterPro" id="IPR009671">
    <property type="entry name" value="RraB_dom"/>
</dbReference>